<dbReference type="InterPro" id="IPR017455">
    <property type="entry name" value="Znf_FYVE-rel"/>
</dbReference>
<dbReference type="SMART" id="SM00064">
    <property type="entry name" value="FYVE"/>
    <property type="match status" value="1"/>
</dbReference>
<reference evidence="7" key="1">
    <citation type="submission" date="2014-09" db="EMBL/GenBank/DDBJ databases">
        <authorList>
            <person name="Sharma Rahul"/>
            <person name="Thines Marco"/>
        </authorList>
    </citation>
    <scope>NUCLEOTIDE SEQUENCE [LARGE SCALE GENOMIC DNA]</scope>
</reference>
<organism evidence="6 7">
    <name type="scientific">Plasmopara halstedii</name>
    <name type="common">Downy mildew of sunflower</name>
    <dbReference type="NCBI Taxonomy" id="4781"/>
    <lineage>
        <taxon>Eukaryota</taxon>
        <taxon>Sar</taxon>
        <taxon>Stramenopiles</taxon>
        <taxon>Oomycota</taxon>
        <taxon>Peronosporomycetes</taxon>
        <taxon>Peronosporales</taxon>
        <taxon>Peronosporaceae</taxon>
        <taxon>Plasmopara</taxon>
    </lineage>
</organism>
<protein>
    <submittedName>
        <fullName evidence="6">Lysosomal trafficking regulator LYST and related BEACH and WD40 repeat proteins</fullName>
    </submittedName>
</protein>
<dbReference type="Pfam" id="PF01363">
    <property type="entry name" value="FYVE"/>
    <property type="match status" value="1"/>
</dbReference>
<evidence type="ECO:0000313" key="7">
    <source>
        <dbReference type="Proteomes" id="UP000054928"/>
    </source>
</evidence>
<dbReference type="CDD" id="cd00065">
    <property type="entry name" value="FYVE_like_SF"/>
    <property type="match status" value="1"/>
</dbReference>
<dbReference type="InterPro" id="IPR013083">
    <property type="entry name" value="Znf_RING/FYVE/PHD"/>
</dbReference>
<accession>A0A0P1AE07</accession>
<evidence type="ECO:0000256" key="4">
    <source>
        <dbReference type="PROSITE-ProRule" id="PRU00091"/>
    </source>
</evidence>
<evidence type="ECO:0000256" key="1">
    <source>
        <dbReference type="ARBA" id="ARBA00022723"/>
    </source>
</evidence>
<keyword evidence="7" id="KW-1185">Reference proteome</keyword>
<dbReference type="SUPFAM" id="SSF57903">
    <property type="entry name" value="FYVE/PHD zinc finger"/>
    <property type="match status" value="1"/>
</dbReference>
<dbReference type="GO" id="GO:0008270">
    <property type="term" value="F:zinc ion binding"/>
    <property type="evidence" value="ECO:0007669"/>
    <property type="project" value="UniProtKB-KW"/>
</dbReference>
<name>A0A0P1AE07_PLAHL</name>
<keyword evidence="3" id="KW-0862">Zinc</keyword>
<dbReference type="Proteomes" id="UP000054928">
    <property type="component" value="Unassembled WGS sequence"/>
</dbReference>
<dbReference type="InterPro" id="IPR000306">
    <property type="entry name" value="Znf_FYVE"/>
</dbReference>
<dbReference type="PANTHER" id="PTHR43102">
    <property type="entry name" value="SLR1143 PROTEIN"/>
    <property type="match status" value="1"/>
</dbReference>
<dbReference type="RefSeq" id="XP_024575115.1">
    <property type="nucleotide sequence ID" value="XM_024724216.1"/>
</dbReference>
<evidence type="ECO:0000313" key="6">
    <source>
        <dbReference type="EMBL" id="CEG38746.1"/>
    </source>
</evidence>
<dbReference type="PROSITE" id="PS50178">
    <property type="entry name" value="ZF_FYVE"/>
    <property type="match status" value="1"/>
</dbReference>
<dbReference type="PANTHER" id="PTHR43102:SF2">
    <property type="entry name" value="GAF DOMAIN-CONTAINING PROTEIN"/>
    <property type="match status" value="1"/>
</dbReference>
<evidence type="ECO:0000256" key="2">
    <source>
        <dbReference type="ARBA" id="ARBA00022771"/>
    </source>
</evidence>
<dbReference type="Gene3D" id="3.30.40.10">
    <property type="entry name" value="Zinc/RING finger domain, C3HC4 (zinc finger)"/>
    <property type="match status" value="1"/>
</dbReference>
<sequence>MEKDGVTYSQAHCIEGSISTAPSIASTIDEEPQTTASAYLMMKATTFATGTIDETLEALASPVTENYRRAMHFLHGSRFIDGVCLHTITQADSKQAKSNTQVSTTLKWAAYDDRKLKNSIEGPVGTDYCFIEHSGIHYGDSDNSIDGLFGFSIQESIVRDSEVPSLAGVGLARGHLHRTGIIIMPTDRPDVVQVTSILQMRMTENVALGALTDVNTAVLSSGKPRSAALARLMCRRVAAVGRLELLLERRRLNKLDHLPQAEWVADNVRKTCAVCRKQFTLRRRKHHCRHCGEVVCASCAPKREVETDTNAAINVRLCTACVVQSRMKLQEARGFRIPLSSMRDADSSSVSPSLSNMTETFWPMTHSDNVETKTRSVALSSGSSSFSILSDLHSSSRIMCKGHTDEAIDYEDDLVKVSSGNSSSYSLSEFDSIDSLVSTSESTQVERDCQLVQCSISSERIGSRYYSTCSPHSLGSCTLPSDDLLERIQSMKTNLSILRNSCDHLRSASFRMGNGADNLSSFVADAEVLTPRPAVEALDSHSELYDVRRRTRSSGYESSLDIDFINTNEQFTLLCPQIGRQWRTQTYSSVHQDPGEKSYVSARLSSMSFVSTLSDSTMLGDEDTPEQPESQNFDCKFLNVEGRGERQAELLALKQKIEVLQRSLAAATSQLDSIQPYRAPSRFRQQLFDPVTAKHETIHRQLVEELHEILGVSSTSQNNS</sequence>
<feature type="domain" description="FYVE-type" evidence="5">
    <location>
        <begin position="266"/>
        <end position="326"/>
    </location>
</feature>
<keyword evidence="2 4" id="KW-0863">Zinc-finger</keyword>
<dbReference type="GeneID" id="36403855"/>
<dbReference type="InterPro" id="IPR011011">
    <property type="entry name" value="Znf_FYVE_PHD"/>
</dbReference>
<dbReference type="EMBL" id="CCYD01000322">
    <property type="protein sequence ID" value="CEG38746.1"/>
    <property type="molecule type" value="Genomic_DNA"/>
</dbReference>
<keyword evidence="1" id="KW-0479">Metal-binding</keyword>
<evidence type="ECO:0000256" key="3">
    <source>
        <dbReference type="ARBA" id="ARBA00022833"/>
    </source>
</evidence>
<proteinExistence type="predicted"/>
<dbReference type="STRING" id="4781.A0A0P1AE07"/>
<dbReference type="OMA" id="HVRICTA"/>
<dbReference type="OrthoDB" id="10018316at2759"/>
<dbReference type="AlphaFoldDB" id="A0A0P1AE07"/>
<evidence type="ECO:0000259" key="5">
    <source>
        <dbReference type="PROSITE" id="PS50178"/>
    </source>
</evidence>